<sequence>MNCLGYGAAVASGNVQLQLRICAFGRYGKDKSLTLYLGHASPGKDKEANWPLRLGRSDSRFPSLDSCGFRHSWRPFGRILATDNFQSDREYPTFQPQVTYRRGVFRSRPSAGSLGAVTQAFRSPDKRHPDKRYSL</sequence>
<accession>A0A4D7YL66</accession>
<proteinExistence type="predicted"/>
<dbReference type="EMBL" id="CP039925">
    <property type="protein sequence ID" value="QCL98051.1"/>
    <property type="molecule type" value="Genomic_DNA"/>
</dbReference>
<dbReference type="AlphaFoldDB" id="A0A4D7YL66"/>
<evidence type="ECO:0000313" key="2">
    <source>
        <dbReference type="EMBL" id="QCL98051.1"/>
    </source>
</evidence>
<evidence type="ECO:0000313" key="3">
    <source>
        <dbReference type="Proteomes" id="UP000298649"/>
    </source>
</evidence>
<organism evidence="2 3">
    <name type="scientific">Agrobacterium tumefaciens</name>
    <dbReference type="NCBI Taxonomy" id="358"/>
    <lineage>
        <taxon>Bacteria</taxon>
        <taxon>Pseudomonadati</taxon>
        <taxon>Pseudomonadota</taxon>
        <taxon>Alphaproteobacteria</taxon>
        <taxon>Hyphomicrobiales</taxon>
        <taxon>Rhizobiaceae</taxon>
        <taxon>Rhizobium/Agrobacterium group</taxon>
        <taxon>Agrobacterium</taxon>
        <taxon>Agrobacterium tumefaciens complex</taxon>
    </lineage>
</organism>
<geneLocation type="plasmid" evidence="3">
    <name>patcfbp7129b</name>
</geneLocation>
<keyword evidence="2" id="KW-0614">Plasmid</keyword>
<evidence type="ECO:0000256" key="1">
    <source>
        <dbReference type="SAM" id="MobiDB-lite"/>
    </source>
</evidence>
<reference evidence="2 3" key="1">
    <citation type="submission" date="2019-04" db="EMBL/GenBank/DDBJ databases">
        <title>Complete genome sequence of Agrobacterium tumefaciens CFBP7129.</title>
        <authorList>
            <person name="Haryono M."/>
            <person name="Lin Y.-C."/>
            <person name="Lai E.-M."/>
            <person name="Kuo C.-H."/>
        </authorList>
    </citation>
    <scope>NUCLEOTIDE SEQUENCE [LARGE SCALE GENOMIC DNA]</scope>
    <source>
        <strain evidence="2 3">CFBP7129</strain>
        <plasmid evidence="3">patcfbp7129b</plasmid>
    </source>
</reference>
<feature type="compositionally biased region" description="Basic and acidic residues" evidence="1">
    <location>
        <begin position="123"/>
        <end position="135"/>
    </location>
</feature>
<protein>
    <submittedName>
        <fullName evidence="2">Uncharacterized protein</fullName>
    </submittedName>
</protein>
<gene>
    <name evidence="2" type="ORF">CFBP7129_28020</name>
</gene>
<name>A0A4D7YL66_AGRTU</name>
<feature type="region of interest" description="Disordered" evidence="1">
    <location>
        <begin position="108"/>
        <end position="135"/>
    </location>
</feature>
<dbReference type="Proteomes" id="UP000298649">
    <property type="component" value="Plasmid pAtCFBP7129b"/>
</dbReference>